<evidence type="ECO:0000313" key="2">
    <source>
        <dbReference type="EMBL" id="AXI77447.1"/>
    </source>
</evidence>
<protein>
    <submittedName>
        <fullName evidence="2">Class A beta-lactamase-related serine hydrolase</fullName>
    </submittedName>
</protein>
<dbReference type="EMBL" id="CP031264">
    <property type="protein sequence ID" value="AXI77447.1"/>
    <property type="molecule type" value="Genomic_DNA"/>
</dbReference>
<dbReference type="GO" id="GO:0016787">
    <property type="term" value="F:hydrolase activity"/>
    <property type="evidence" value="ECO:0007669"/>
    <property type="project" value="UniProtKB-KW"/>
</dbReference>
<dbReference type="RefSeq" id="WP_111492852.1">
    <property type="nucleotide sequence ID" value="NZ_CP031264.1"/>
</dbReference>
<dbReference type="Gene3D" id="3.40.710.10">
    <property type="entry name" value="DD-peptidase/beta-lactamase superfamily"/>
    <property type="match status" value="1"/>
</dbReference>
<keyword evidence="3" id="KW-1185">Reference proteome</keyword>
<name>A0A345SUP2_9ACTN</name>
<dbReference type="Pfam" id="PF00144">
    <property type="entry name" value="Beta-lactamase"/>
    <property type="match status" value="1"/>
</dbReference>
<evidence type="ECO:0000259" key="1">
    <source>
        <dbReference type="Pfam" id="PF00144"/>
    </source>
</evidence>
<dbReference type="InterPro" id="IPR050789">
    <property type="entry name" value="Diverse_Enzym_Activities"/>
</dbReference>
<dbReference type="PANTHER" id="PTHR43283:SF15">
    <property type="entry name" value="CONSERVED PROTEIN"/>
    <property type="match status" value="1"/>
</dbReference>
<gene>
    <name evidence="2" type="ORF">C7M71_008335</name>
</gene>
<feature type="domain" description="Beta-lactamase-related" evidence="1">
    <location>
        <begin position="13"/>
        <end position="262"/>
    </location>
</feature>
<keyword evidence="2" id="KW-0378">Hydrolase</keyword>
<accession>A0A345SUP2</accession>
<proteinExistence type="predicted"/>
<dbReference type="InterPro" id="IPR012338">
    <property type="entry name" value="Beta-lactam/transpept-like"/>
</dbReference>
<dbReference type="InterPro" id="IPR001466">
    <property type="entry name" value="Beta-lactam-related"/>
</dbReference>
<sequence>MESLRVIEEWPVPVAAAAVVRGRDGAVLGSHGPQQREFALASVTKLLSAYAVLVAVEEGVFELDDPAGPEGSTVRHLLAHTSGLAFDEHRAMAAPGTRRLYSNAGFDVLAETLEKASGIPFAQYAAEAVFQPLGMAATRIDPGHRAPAGAGGVSTAADLARFAAEVQAPALLDPSTVEAATRVVAYPGLSGVLPGFGHQRPNDWGLGFEIRGGKAPHWTGARSSARTFGHFGQSGTFLWFDPAAGAACVCLADRDFGPWAAEVWPPFTDGVLAELAG</sequence>
<dbReference type="PANTHER" id="PTHR43283">
    <property type="entry name" value="BETA-LACTAMASE-RELATED"/>
    <property type="match status" value="1"/>
</dbReference>
<evidence type="ECO:0000313" key="3">
    <source>
        <dbReference type="Proteomes" id="UP000249340"/>
    </source>
</evidence>
<reference evidence="3" key="1">
    <citation type="submission" date="2018-07" db="EMBL/GenBank/DDBJ databases">
        <title>Streptacidiphilus bronchialis DSM 106435 chromosome.</title>
        <authorList>
            <person name="Batra D."/>
            <person name="Gulvik C.A."/>
        </authorList>
    </citation>
    <scope>NUCLEOTIDE SEQUENCE [LARGE SCALE GENOMIC DNA]</scope>
    <source>
        <strain evidence="3">DSM 106435</strain>
    </source>
</reference>
<dbReference type="AlphaFoldDB" id="A0A345SUP2"/>
<dbReference type="KEGG" id="stri:C7M71_008335"/>
<dbReference type="OrthoDB" id="3336932at2"/>
<dbReference type="SUPFAM" id="SSF56601">
    <property type="entry name" value="beta-lactamase/transpeptidase-like"/>
    <property type="match status" value="1"/>
</dbReference>
<organism evidence="2 3">
    <name type="scientific">Peterkaempfera bronchialis</name>
    <dbReference type="NCBI Taxonomy" id="2126346"/>
    <lineage>
        <taxon>Bacteria</taxon>
        <taxon>Bacillati</taxon>
        <taxon>Actinomycetota</taxon>
        <taxon>Actinomycetes</taxon>
        <taxon>Kitasatosporales</taxon>
        <taxon>Streptomycetaceae</taxon>
        <taxon>Peterkaempfera</taxon>
    </lineage>
</organism>
<dbReference type="Proteomes" id="UP000249340">
    <property type="component" value="Chromosome"/>
</dbReference>